<organism evidence="2 3">
    <name type="scientific">Aspergillus calidoustus</name>
    <dbReference type="NCBI Taxonomy" id="454130"/>
    <lineage>
        <taxon>Eukaryota</taxon>
        <taxon>Fungi</taxon>
        <taxon>Dikarya</taxon>
        <taxon>Ascomycota</taxon>
        <taxon>Pezizomycotina</taxon>
        <taxon>Eurotiomycetes</taxon>
        <taxon>Eurotiomycetidae</taxon>
        <taxon>Eurotiales</taxon>
        <taxon>Aspergillaceae</taxon>
        <taxon>Aspergillus</taxon>
        <taxon>Aspergillus subgen. Nidulantes</taxon>
    </lineage>
</organism>
<feature type="compositionally biased region" description="Polar residues" evidence="1">
    <location>
        <begin position="1"/>
        <end position="17"/>
    </location>
</feature>
<dbReference type="Proteomes" id="UP000054771">
    <property type="component" value="Unassembled WGS sequence"/>
</dbReference>
<gene>
    <name evidence="2" type="ORF">ASPCAL12516</name>
</gene>
<evidence type="ECO:0000313" key="2">
    <source>
        <dbReference type="EMBL" id="CEL09380.1"/>
    </source>
</evidence>
<protein>
    <submittedName>
        <fullName evidence="2">Uncharacterized protein</fullName>
    </submittedName>
</protein>
<accession>A0A0U5H5W6</accession>
<feature type="region of interest" description="Disordered" evidence="1">
    <location>
        <begin position="1"/>
        <end position="43"/>
    </location>
</feature>
<proteinExistence type="predicted"/>
<evidence type="ECO:0000256" key="1">
    <source>
        <dbReference type="SAM" id="MobiDB-lite"/>
    </source>
</evidence>
<keyword evidence="3" id="KW-1185">Reference proteome</keyword>
<evidence type="ECO:0000313" key="3">
    <source>
        <dbReference type="Proteomes" id="UP000054771"/>
    </source>
</evidence>
<dbReference type="AlphaFoldDB" id="A0A0U5H5W6"/>
<name>A0A0U5H5W6_ASPCI</name>
<dbReference type="OrthoDB" id="4447639at2759"/>
<sequence>MSEPTEPSQSTNETRPGSTPAPNPDVATDADRNCRREKKRLARRRREEASFILSSLEDTDDDEKQVMYLQEVPRVKASHCRAWDCAIKKVAREPIIRYHYRFARKGGRNLYGGGPRLYSNCPPVLTAELVEYYHISCIERIIPNLADLVVNGHLKLDGWVCAPPQYESVDRILYRRHQGLVQIRRADVRHRLLREVQKRPQGVAEGD</sequence>
<dbReference type="EMBL" id="CDMC01000014">
    <property type="protein sequence ID" value="CEL09380.1"/>
    <property type="molecule type" value="Genomic_DNA"/>
</dbReference>
<reference evidence="3" key="1">
    <citation type="journal article" date="2016" name="Genome Announc.">
        <title>Draft genome sequences of fungus Aspergillus calidoustus.</title>
        <authorList>
            <person name="Horn F."/>
            <person name="Linde J."/>
            <person name="Mattern D.J."/>
            <person name="Walther G."/>
            <person name="Guthke R."/>
            <person name="Scherlach K."/>
            <person name="Martin K."/>
            <person name="Brakhage A.A."/>
            <person name="Petzke L."/>
            <person name="Valiante V."/>
        </authorList>
    </citation>
    <scope>NUCLEOTIDE SEQUENCE [LARGE SCALE GENOMIC DNA]</scope>
    <source>
        <strain evidence="3">SF006504</strain>
    </source>
</reference>